<evidence type="ECO:0000256" key="1">
    <source>
        <dbReference type="SAM" id="Coils"/>
    </source>
</evidence>
<evidence type="ECO:0000313" key="4">
    <source>
        <dbReference type="Proteomes" id="UP000235392"/>
    </source>
</evidence>
<dbReference type="AlphaFoldDB" id="A0A2N5UNR8"/>
<organism evidence="3 4">
    <name type="scientific">Puccinia coronata f. sp. avenae</name>
    <dbReference type="NCBI Taxonomy" id="200324"/>
    <lineage>
        <taxon>Eukaryota</taxon>
        <taxon>Fungi</taxon>
        <taxon>Dikarya</taxon>
        <taxon>Basidiomycota</taxon>
        <taxon>Pucciniomycotina</taxon>
        <taxon>Pucciniomycetes</taxon>
        <taxon>Pucciniales</taxon>
        <taxon>Pucciniaceae</taxon>
        <taxon>Puccinia</taxon>
    </lineage>
</organism>
<feature type="region of interest" description="Disordered" evidence="2">
    <location>
        <begin position="100"/>
        <end position="121"/>
    </location>
</feature>
<sequence>MKKRKIPKTEQEALKSFKLKLLKNFKSFYTSLVGNKSSLHAEDLFGMEQANALASYLHLINTTDDVRVIIGGECVPGQLEWLLKKKEEYNLAVKENVESQPHINKSDERMKKKTRKNSLATTAHLPSTLKQCAKNAAEAKAKKVALLERAAERKKRLEADEHRRSQIREIMASVRNGN</sequence>
<dbReference type="Proteomes" id="UP000235392">
    <property type="component" value="Unassembled WGS sequence"/>
</dbReference>
<evidence type="ECO:0000313" key="3">
    <source>
        <dbReference type="EMBL" id="PLW39257.1"/>
    </source>
</evidence>
<evidence type="ECO:0000256" key="2">
    <source>
        <dbReference type="SAM" id="MobiDB-lite"/>
    </source>
</evidence>
<name>A0A2N5UNR8_9BASI</name>
<feature type="coiled-coil region" evidence="1">
    <location>
        <begin position="129"/>
        <end position="160"/>
    </location>
</feature>
<reference evidence="3 4" key="1">
    <citation type="submission" date="2017-11" db="EMBL/GenBank/DDBJ databases">
        <title>De novo assembly and phasing of dikaryotic genomes from two isolates of Puccinia coronata f. sp. avenae, the causal agent of oat crown rust.</title>
        <authorList>
            <person name="Miller M.E."/>
            <person name="Zhang Y."/>
            <person name="Omidvar V."/>
            <person name="Sperschneider J."/>
            <person name="Schwessinger B."/>
            <person name="Raley C."/>
            <person name="Palmer J.M."/>
            <person name="Garnica D."/>
            <person name="Upadhyaya N."/>
            <person name="Rathjen J."/>
            <person name="Taylor J.M."/>
            <person name="Park R.F."/>
            <person name="Dodds P.N."/>
            <person name="Hirsch C.D."/>
            <person name="Kianian S.F."/>
            <person name="Figueroa M."/>
        </authorList>
    </citation>
    <scope>NUCLEOTIDE SEQUENCE [LARGE SCALE GENOMIC DNA]</scope>
    <source>
        <strain evidence="3">12SD80</strain>
    </source>
</reference>
<keyword evidence="1" id="KW-0175">Coiled coil</keyword>
<gene>
    <name evidence="3" type="ORF">PCASD_05352</name>
</gene>
<protein>
    <submittedName>
        <fullName evidence="3">Uncharacterized protein</fullName>
    </submittedName>
</protein>
<dbReference type="EMBL" id="PGCI01000117">
    <property type="protein sequence ID" value="PLW39257.1"/>
    <property type="molecule type" value="Genomic_DNA"/>
</dbReference>
<accession>A0A2N5UNR8</accession>
<comment type="caution">
    <text evidence="3">The sequence shown here is derived from an EMBL/GenBank/DDBJ whole genome shotgun (WGS) entry which is preliminary data.</text>
</comment>
<proteinExistence type="predicted"/>